<dbReference type="EMBL" id="GBRH01229906">
    <property type="protein sequence ID" value="JAD67989.1"/>
    <property type="molecule type" value="Transcribed_RNA"/>
</dbReference>
<sequence>MLRKIILVWLLILLIMIGN</sequence>
<dbReference type="AlphaFoldDB" id="A0A0A9BV97"/>
<proteinExistence type="predicted"/>
<protein>
    <submittedName>
        <fullName evidence="1">Uncharacterized protein</fullName>
    </submittedName>
</protein>
<evidence type="ECO:0000313" key="1">
    <source>
        <dbReference type="EMBL" id="JAD67989.1"/>
    </source>
</evidence>
<name>A0A0A9BV97_ARUDO</name>
<organism evidence="1">
    <name type="scientific">Arundo donax</name>
    <name type="common">Giant reed</name>
    <name type="synonym">Donax arundinaceus</name>
    <dbReference type="NCBI Taxonomy" id="35708"/>
    <lineage>
        <taxon>Eukaryota</taxon>
        <taxon>Viridiplantae</taxon>
        <taxon>Streptophyta</taxon>
        <taxon>Embryophyta</taxon>
        <taxon>Tracheophyta</taxon>
        <taxon>Spermatophyta</taxon>
        <taxon>Magnoliopsida</taxon>
        <taxon>Liliopsida</taxon>
        <taxon>Poales</taxon>
        <taxon>Poaceae</taxon>
        <taxon>PACMAD clade</taxon>
        <taxon>Arundinoideae</taxon>
        <taxon>Arundineae</taxon>
        <taxon>Arundo</taxon>
    </lineage>
</organism>
<accession>A0A0A9BV97</accession>
<reference evidence="1" key="2">
    <citation type="journal article" date="2015" name="Data Brief">
        <title>Shoot transcriptome of the giant reed, Arundo donax.</title>
        <authorList>
            <person name="Barrero R.A."/>
            <person name="Guerrero F.D."/>
            <person name="Moolhuijzen P."/>
            <person name="Goolsby J.A."/>
            <person name="Tidwell J."/>
            <person name="Bellgard S.E."/>
            <person name="Bellgard M.I."/>
        </authorList>
    </citation>
    <scope>NUCLEOTIDE SEQUENCE</scope>
    <source>
        <tissue evidence="1">Shoot tissue taken approximately 20 cm above the soil surface</tissue>
    </source>
</reference>
<reference evidence="1" key="1">
    <citation type="submission" date="2014-09" db="EMBL/GenBank/DDBJ databases">
        <authorList>
            <person name="Magalhaes I.L.F."/>
            <person name="Oliveira U."/>
            <person name="Santos F.R."/>
            <person name="Vidigal T.H.D.A."/>
            <person name="Brescovit A.D."/>
            <person name="Santos A.J."/>
        </authorList>
    </citation>
    <scope>NUCLEOTIDE SEQUENCE</scope>
    <source>
        <tissue evidence="1">Shoot tissue taken approximately 20 cm above the soil surface</tissue>
    </source>
</reference>